<dbReference type="Proteomes" id="UP000186469">
    <property type="component" value="Unassembled WGS sequence"/>
</dbReference>
<dbReference type="SUPFAM" id="SSF57756">
    <property type="entry name" value="Retrovirus zinc finger-like domains"/>
    <property type="match status" value="1"/>
</dbReference>
<organism evidence="4 5">
    <name type="scientific">Desulfovibrio litoralis DSM 11393</name>
    <dbReference type="NCBI Taxonomy" id="1121455"/>
    <lineage>
        <taxon>Bacteria</taxon>
        <taxon>Pseudomonadati</taxon>
        <taxon>Thermodesulfobacteriota</taxon>
        <taxon>Desulfovibrionia</taxon>
        <taxon>Desulfovibrionales</taxon>
        <taxon>Desulfovibrionaceae</taxon>
        <taxon>Desulfovibrio</taxon>
    </lineage>
</organism>
<dbReference type="Gene3D" id="1.25.40.10">
    <property type="entry name" value="Tetratricopeptide repeat domain"/>
    <property type="match status" value="1"/>
</dbReference>
<feature type="coiled-coil region" evidence="1">
    <location>
        <begin position="753"/>
        <end position="780"/>
    </location>
</feature>
<dbReference type="GO" id="GO:0003676">
    <property type="term" value="F:nucleic acid binding"/>
    <property type="evidence" value="ECO:0007669"/>
    <property type="project" value="InterPro"/>
</dbReference>
<dbReference type="InterPro" id="IPR011990">
    <property type="entry name" value="TPR-like_helical_dom_sf"/>
</dbReference>
<dbReference type="RefSeq" id="WP_072696862.1">
    <property type="nucleotide sequence ID" value="NZ_FRDI01000004.1"/>
</dbReference>
<proteinExistence type="predicted"/>
<feature type="domain" description="CCHC-type" evidence="3">
    <location>
        <begin position="348"/>
        <end position="363"/>
    </location>
</feature>
<evidence type="ECO:0000259" key="3">
    <source>
        <dbReference type="PROSITE" id="PS50158"/>
    </source>
</evidence>
<dbReference type="PROSITE" id="PS50158">
    <property type="entry name" value="ZF_CCHC"/>
    <property type="match status" value="1"/>
</dbReference>
<gene>
    <name evidence="4" type="ORF">SAMN02745728_01180</name>
</gene>
<keyword evidence="1" id="KW-0175">Coiled coil</keyword>
<evidence type="ECO:0000313" key="4">
    <source>
        <dbReference type="EMBL" id="SHN61013.1"/>
    </source>
</evidence>
<dbReference type="InterPro" id="IPR036875">
    <property type="entry name" value="Znf_CCHC_sf"/>
</dbReference>
<dbReference type="GO" id="GO:0008270">
    <property type="term" value="F:zinc ion binding"/>
    <property type="evidence" value="ECO:0007669"/>
    <property type="project" value="InterPro"/>
</dbReference>
<name>A0A1M7SR22_9BACT</name>
<keyword evidence="2" id="KW-1133">Transmembrane helix</keyword>
<reference evidence="4 5" key="1">
    <citation type="submission" date="2016-12" db="EMBL/GenBank/DDBJ databases">
        <authorList>
            <person name="Song W.-J."/>
            <person name="Kurnit D.M."/>
        </authorList>
    </citation>
    <scope>NUCLEOTIDE SEQUENCE [LARGE SCALE GENOMIC DNA]</scope>
    <source>
        <strain evidence="4 5">DSM 11393</strain>
    </source>
</reference>
<dbReference type="OrthoDB" id="5439622at2"/>
<dbReference type="SUPFAM" id="SSF48452">
    <property type="entry name" value="TPR-like"/>
    <property type="match status" value="1"/>
</dbReference>
<dbReference type="AlphaFoldDB" id="A0A1M7SR22"/>
<evidence type="ECO:0000256" key="2">
    <source>
        <dbReference type="SAM" id="Phobius"/>
    </source>
</evidence>
<dbReference type="EMBL" id="FRDI01000004">
    <property type="protein sequence ID" value="SHN61013.1"/>
    <property type="molecule type" value="Genomic_DNA"/>
</dbReference>
<keyword evidence="2" id="KW-0472">Membrane</keyword>
<dbReference type="InterPro" id="IPR001878">
    <property type="entry name" value="Znf_CCHC"/>
</dbReference>
<sequence>MKLSELIANLPKVKEPQINAQGYIVWAVWTGEPSNVVEQTITDYGGLSISTAENQGLWFFFSSDVFLAAGRLDSWAKFNKLNYTLVILPSTLLVGNERLFEIELSPEFLSLDIKAPTEFKIFTHPTAREHGGTPGLKFNQITTPEGFPSDEWTEIEADPRLQYKASLGWYCLLRPLGNPLDKAFQTGWRDFFSQIESILQRNKFRYTVHEYFLLIPLETLKNFQTWCKDYLALVKKLKDNMENPVDEPSHYWPCVIAVVDRKGLNFSNDLPQKVNIDWDQLMPDHPITTSRNGLLLGKDFNLHSVRLSNIDDNQSWCSVSLLEEGEKSSGILANLVPIKLVSGKQNHCFYCGQRGHATTECPSKQLKDLEPDLWRKIAFTDFSVLKQTVSKIEDGIGSQTPKEVLTNLLTTHGNQGLLIHGMFDINVAVQQRMLQRMFLTRGKEYPKGLEDYGARDENPIWKLVDSLPSGDLIPIDKELTTLINRYPRDYRPRSLQGFVAMEREDYQRAQTMWREAETYSASPMLQAWHKFLEGRLHEIQGRFHQAIALYDEVLRISPLWLDASYRKIICQVKTGFAEQAFSALIKLMDKDANYFNKTLLDPEMERGHIIMLTGLYTAWKNAETKMIEETKNMDRIKNELSGWFPENTPFALKIIDRIDSLKKLSEKHNYVPYQSVIQGRSAIERDMQLHINAEGRSFKTKFKNLMERLMIIRDETSWLPFSSSFMEFNKTYNQCAINLNWAIKANFQVADPFRKAQILITQEEERLTNLESRLKLLRIIRDVTLFLLTTGKTFLIMWLPLMFLIVAGIPLGIFYVGENPSMMNNTLLKFLSDNRFEVQKSIIIISTMLCFSISALRTTFSFEKIKNRVFSTAKEEQIAKQKRRKELLNKMMQQEQVKRDSKGRIIPDTSKIAKEAVIKSQMKKKI</sequence>
<dbReference type="STRING" id="1121455.SAMN02745728_01180"/>
<evidence type="ECO:0000313" key="5">
    <source>
        <dbReference type="Proteomes" id="UP000186469"/>
    </source>
</evidence>
<keyword evidence="5" id="KW-1185">Reference proteome</keyword>
<protein>
    <recommendedName>
        <fullName evidence="3">CCHC-type domain-containing protein</fullName>
    </recommendedName>
</protein>
<feature type="transmembrane region" description="Helical" evidence="2">
    <location>
        <begin position="795"/>
        <end position="817"/>
    </location>
</feature>
<accession>A0A1M7SR22</accession>
<keyword evidence="2" id="KW-0812">Transmembrane</keyword>
<evidence type="ECO:0000256" key="1">
    <source>
        <dbReference type="SAM" id="Coils"/>
    </source>
</evidence>